<dbReference type="EMBL" id="CABFNO020001496">
    <property type="protein sequence ID" value="CAG9992669.1"/>
    <property type="molecule type" value="Genomic_DNA"/>
</dbReference>
<feature type="domain" description="DUF676" evidence="4">
    <location>
        <begin position="43"/>
        <end position="243"/>
    </location>
</feature>
<evidence type="ECO:0000313" key="6">
    <source>
        <dbReference type="Proteomes" id="UP000754883"/>
    </source>
</evidence>
<dbReference type="FunFam" id="3.40.50.1820:FF:000223">
    <property type="entry name" value="Lipase/serine esterase"/>
    <property type="match status" value="1"/>
</dbReference>
<dbReference type="OrthoDB" id="273452at2759"/>
<keyword evidence="2" id="KW-0443">Lipid metabolism</keyword>
<dbReference type="GO" id="GO:0004622">
    <property type="term" value="F:phosphatidylcholine lysophospholipase activity"/>
    <property type="evidence" value="ECO:0007669"/>
    <property type="project" value="TreeGrafter"/>
</dbReference>
<name>A0A9N9UMC9_9HYPO</name>
<comment type="caution">
    <text evidence="5">The sequence shown here is derived from an EMBL/GenBank/DDBJ whole genome shotgun (WGS) entry which is preliminary data.</text>
</comment>
<keyword evidence="3" id="KW-0472">Membrane</keyword>
<dbReference type="GO" id="GO:0016042">
    <property type="term" value="P:lipid catabolic process"/>
    <property type="evidence" value="ECO:0007669"/>
    <property type="project" value="UniProtKB-KW"/>
</dbReference>
<comment type="similarity">
    <text evidence="1">Belongs to the putative lipase ROG1 family.</text>
</comment>
<evidence type="ECO:0000256" key="2">
    <source>
        <dbReference type="ARBA" id="ARBA00022963"/>
    </source>
</evidence>
<dbReference type="Gene3D" id="3.40.50.1820">
    <property type="entry name" value="alpha/beta hydrolase"/>
    <property type="match status" value="1"/>
</dbReference>
<dbReference type="GO" id="GO:0005811">
    <property type="term" value="C:lipid droplet"/>
    <property type="evidence" value="ECO:0007669"/>
    <property type="project" value="TreeGrafter"/>
</dbReference>
<dbReference type="PANTHER" id="PTHR12482">
    <property type="entry name" value="LIPASE ROG1-RELATED-RELATED"/>
    <property type="match status" value="1"/>
</dbReference>
<keyword evidence="2" id="KW-0442">Lipid degradation</keyword>
<gene>
    <name evidence="5" type="ORF">CBYS24578_00010882</name>
</gene>
<dbReference type="InterPro" id="IPR029058">
    <property type="entry name" value="AB_hydrolase_fold"/>
</dbReference>
<dbReference type="AlphaFoldDB" id="A0A9N9UMC9"/>
<keyword evidence="3" id="KW-0812">Transmembrane</keyword>
<dbReference type="PANTHER" id="PTHR12482:SF65">
    <property type="entry name" value="ESTERASE, PUTATIVE (AFU_ORTHOLOGUE AFUA_3G12320)-RELATED"/>
    <property type="match status" value="1"/>
</dbReference>
<evidence type="ECO:0000256" key="3">
    <source>
        <dbReference type="SAM" id="Phobius"/>
    </source>
</evidence>
<reference evidence="5 6" key="2">
    <citation type="submission" date="2021-10" db="EMBL/GenBank/DDBJ databases">
        <authorList>
            <person name="Piombo E."/>
        </authorList>
    </citation>
    <scope>NUCLEOTIDE SEQUENCE [LARGE SCALE GENOMIC DNA]</scope>
</reference>
<dbReference type="InterPro" id="IPR007751">
    <property type="entry name" value="DUF676_lipase-like"/>
</dbReference>
<accession>A0A9N9UMC9</accession>
<dbReference type="Pfam" id="PF05057">
    <property type="entry name" value="DUF676"/>
    <property type="match status" value="1"/>
</dbReference>
<organism evidence="5 6">
    <name type="scientific">Clonostachys byssicola</name>
    <dbReference type="NCBI Taxonomy" id="160290"/>
    <lineage>
        <taxon>Eukaryota</taxon>
        <taxon>Fungi</taxon>
        <taxon>Dikarya</taxon>
        <taxon>Ascomycota</taxon>
        <taxon>Pezizomycotina</taxon>
        <taxon>Sordariomycetes</taxon>
        <taxon>Hypocreomycetidae</taxon>
        <taxon>Hypocreales</taxon>
        <taxon>Bionectriaceae</taxon>
        <taxon>Clonostachys</taxon>
    </lineage>
</organism>
<feature type="transmembrane region" description="Helical" evidence="3">
    <location>
        <begin position="305"/>
        <end position="326"/>
    </location>
</feature>
<dbReference type="InterPro" id="IPR044294">
    <property type="entry name" value="Lipase-like"/>
</dbReference>
<keyword evidence="6" id="KW-1185">Reference proteome</keyword>
<evidence type="ECO:0000256" key="1">
    <source>
        <dbReference type="ARBA" id="ARBA00007920"/>
    </source>
</evidence>
<protein>
    <recommendedName>
        <fullName evidence="4">DUF676 domain-containing protein</fullName>
    </recommendedName>
</protein>
<reference evidence="6" key="1">
    <citation type="submission" date="2019-06" db="EMBL/GenBank/DDBJ databases">
        <authorList>
            <person name="Broberg M."/>
        </authorList>
    </citation>
    <scope>NUCLEOTIDE SEQUENCE [LARGE SCALE GENOMIC DNA]</scope>
</reference>
<sequence length="472" mass="53156">MTRHQGLSLNTLYRQSSKLANSLLRPPVRLRRLAMMDYKGGSQKAEHLCVLVHGLWGNPEHMRNIARSLRAKHDPDSLYLLLTKRNSGSFTYDGIERGGERVCAEIEEEMKAIENNGGKITKLSVVGYSLGGLVSRYAVGLLYAKGILDKVECMNFTTFASPHLGVRTPLKGWHNHIWNVLGARTLSMSGRQLFTIDDFRGTGRPLLSVLADPSSIFMSGLRKFKRRTLYNNVVNDRSAVYYTTGIHKTDPFANPENIKVNYVKGYENVILDPVNPVTPHLKPRVPLSVSSITESGMAWLRSVPFLLAVTVIVPIGVVGYLLNSVVQNVRSAGRIKLHESGEGGINVEDYRFPLLIKEIREEMEHAFETLNSSQHQEYLASGDEDNAGMAVEQRTRMARERRLSIAAQPTLALTPAQFEMIDGLDSLGWRKYAVWIHKARHSHAVIILRMERRGFDEGHIVLKHFVDEEFLM</sequence>
<evidence type="ECO:0000313" key="5">
    <source>
        <dbReference type="EMBL" id="CAG9992669.1"/>
    </source>
</evidence>
<dbReference type="Proteomes" id="UP000754883">
    <property type="component" value="Unassembled WGS sequence"/>
</dbReference>
<dbReference type="SUPFAM" id="SSF53474">
    <property type="entry name" value="alpha/beta-Hydrolases"/>
    <property type="match status" value="1"/>
</dbReference>
<keyword evidence="3" id="KW-1133">Transmembrane helix</keyword>
<dbReference type="GO" id="GO:0047372">
    <property type="term" value="F:monoacylglycerol lipase activity"/>
    <property type="evidence" value="ECO:0007669"/>
    <property type="project" value="TreeGrafter"/>
</dbReference>
<proteinExistence type="inferred from homology"/>
<evidence type="ECO:0000259" key="4">
    <source>
        <dbReference type="Pfam" id="PF05057"/>
    </source>
</evidence>